<dbReference type="PANTHER" id="PTHR28219">
    <property type="entry name" value="UPF0642 PROTEIN YBL028C"/>
    <property type="match status" value="1"/>
</dbReference>
<accession>A0A9P6W2M7</accession>
<dbReference type="InterPro" id="IPR019434">
    <property type="entry name" value="DUF2423"/>
</dbReference>
<dbReference type="AlphaFoldDB" id="A0A9P6W2M7"/>
<feature type="domain" description="DUF2423" evidence="2">
    <location>
        <begin position="2"/>
        <end position="43"/>
    </location>
</feature>
<evidence type="ECO:0000313" key="4">
    <source>
        <dbReference type="Proteomes" id="UP000777482"/>
    </source>
</evidence>
<dbReference type="OrthoDB" id="4087970at2759"/>
<comment type="caution">
    <text evidence="3">The sequence shown here is derived from an EMBL/GenBank/DDBJ whole genome shotgun (WGS) entry which is preliminary data.</text>
</comment>
<sequence length="153" mass="17050">MRSKSKRHYRAVKRSDSASAYKLAEDIRVQRLSAQLKQSALKPRALTDKEEWERKQAGFETDEEDEEGATKEEGGMDLEGGQSAAASTSAAGGADKAEDAKEEGEKISTSGPRMSRREAYRSSKGFTVKQTPKTHFTARGEKKRMGCKPHRRR</sequence>
<feature type="compositionally biased region" description="Polar residues" evidence="1">
    <location>
        <begin position="124"/>
        <end position="134"/>
    </location>
</feature>
<dbReference type="Proteomes" id="UP000777482">
    <property type="component" value="Unassembled WGS sequence"/>
</dbReference>
<evidence type="ECO:0000256" key="1">
    <source>
        <dbReference type="SAM" id="MobiDB-lite"/>
    </source>
</evidence>
<reference evidence="3 4" key="1">
    <citation type="submission" date="2020-11" db="EMBL/GenBank/DDBJ databases">
        <title>Kefir isolates.</title>
        <authorList>
            <person name="Marcisauskas S."/>
            <person name="Kim Y."/>
            <person name="Blasche S."/>
        </authorList>
    </citation>
    <scope>NUCLEOTIDE SEQUENCE [LARGE SCALE GENOMIC DNA]</scope>
    <source>
        <strain evidence="3 4">KR</strain>
    </source>
</reference>
<keyword evidence="4" id="KW-1185">Reference proteome</keyword>
<feature type="region of interest" description="Disordered" evidence="1">
    <location>
        <begin position="35"/>
        <end position="153"/>
    </location>
</feature>
<dbReference type="Pfam" id="PF10338">
    <property type="entry name" value="YBL028C_N"/>
    <property type="match status" value="1"/>
</dbReference>
<proteinExistence type="predicted"/>
<evidence type="ECO:0000313" key="3">
    <source>
        <dbReference type="EMBL" id="KAG0660517.1"/>
    </source>
</evidence>
<feature type="compositionally biased region" description="Low complexity" evidence="1">
    <location>
        <begin position="80"/>
        <end position="94"/>
    </location>
</feature>
<evidence type="ECO:0000259" key="2">
    <source>
        <dbReference type="Pfam" id="PF10338"/>
    </source>
</evidence>
<organism evidence="3 4">
    <name type="scientific">Rhodotorula mucilaginosa</name>
    <name type="common">Yeast</name>
    <name type="synonym">Rhodotorula rubra</name>
    <dbReference type="NCBI Taxonomy" id="5537"/>
    <lineage>
        <taxon>Eukaryota</taxon>
        <taxon>Fungi</taxon>
        <taxon>Dikarya</taxon>
        <taxon>Basidiomycota</taxon>
        <taxon>Pucciniomycotina</taxon>
        <taxon>Microbotryomycetes</taxon>
        <taxon>Sporidiobolales</taxon>
        <taxon>Sporidiobolaceae</taxon>
        <taxon>Rhodotorula</taxon>
    </lineage>
</organism>
<gene>
    <name evidence="3" type="ORF">C6P46_004542</name>
</gene>
<feature type="compositionally biased region" description="Basic and acidic residues" evidence="1">
    <location>
        <begin position="45"/>
        <end position="57"/>
    </location>
</feature>
<dbReference type="EMBL" id="PUHQ01000043">
    <property type="protein sequence ID" value="KAG0660517.1"/>
    <property type="molecule type" value="Genomic_DNA"/>
</dbReference>
<protein>
    <recommendedName>
        <fullName evidence="2">DUF2423 domain-containing protein</fullName>
    </recommendedName>
</protein>
<name>A0A9P6W2M7_RHOMI</name>
<dbReference type="PANTHER" id="PTHR28219:SF1">
    <property type="entry name" value="UPF0642 PROTEIN YBL028C"/>
    <property type="match status" value="1"/>
</dbReference>
<feature type="compositionally biased region" description="Basic and acidic residues" evidence="1">
    <location>
        <begin position="95"/>
        <end position="106"/>
    </location>
</feature>
<dbReference type="GO" id="GO:0030687">
    <property type="term" value="C:preribosome, large subunit precursor"/>
    <property type="evidence" value="ECO:0007669"/>
    <property type="project" value="TreeGrafter"/>
</dbReference>